<dbReference type="EnsemblPlants" id="LPERR08G10730.1">
    <property type="protein sequence ID" value="LPERR08G10730.1"/>
    <property type="gene ID" value="LPERR08G10730"/>
</dbReference>
<accession>A0A0D9X7C9</accession>
<protein>
    <submittedName>
        <fullName evidence="2">Uncharacterized protein</fullName>
    </submittedName>
</protein>
<evidence type="ECO:0000256" key="1">
    <source>
        <dbReference type="SAM" id="MobiDB-lite"/>
    </source>
</evidence>
<proteinExistence type="predicted"/>
<reference evidence="2" key="3">
    <citation type="submission" date="2015-04" db="UniProtKB">
        <authorList>
            <consortium name="EnsemblPlants"/>
        </authorList>
    </citation>
    <scope>IDENTIFICATION</scope>
</reference>
<sequence>MVRRGSDGGERGRRSVAVATAAGGDGSRRSGGLPPDLWQQCLATRAGGVTWHRAGVRVATAMTMAPGGGRRRLAAEGAAATASVSAGRLRPAYNNG</sequence>
<dbReference type="AlphaFoldDB" id="A0A0D9X7C9"/>
<dbReference type="Gramene" id="LPERR08G10730.1">
    <property type="protein sequence ID" value="LPERR08G10730.1"/>
    <property type="gene ID" value="LPERR08G10730"/>
</dbReference>
<feature type="region of interest" description="Disordered" evidence="1">
    <location>
        <begin position="1"/>
        <end position="36"/>
    </location>
</feature>
<organism evidence="2 3">
    <name type="scientific">Leersia perrieri</name>
    <dbReference type="NCBI Taxonomy" id="77586"/>
    <lineage>
        <taxon>Eukaryota</taxon>
        <taxon>Viridiplantae</taxon>
        <taxon>Streptophyta</taxon>
        <taxon>Embryophyta</taxon>
        <taxon>Tracheophyta</taxon>
        <taxon>Spermatophyta</taxon>
        <taxon>Magnoliopsida</taxon>
        <taxon>Liliopsida</taxon>
        <taxon>Poales</taxon>
        <taxon>Poaceae</taxon>
        <taxon>BOP clade</taxon>
        <taxon>Oryzoideae</taxon>
        <taxon>Oryzeae</taxon>
        <taxon>Oryzinae</taxon>
        <taxon>Leersia</taxon>
    </lineage>
</organism>
<name>A0A0D9X7C9_9ORYZ</name>
<evidence type="ECO:0000313" key="2">
    <source>
        <dbReference type="EnsemblPlants" id="LPERR08G10730.1"/>
    </source>
</evidence>
<feature type="compositionally biased region" description="Basic and acidic residues" evidence="1">
    <location>
        <begin position="1"/>
        <end position="13"/>
    </location>
</feature>
<keyword evidence="3" id="KW-1185">Reference proteome</keyword>
<dbReference type="Proteomes" id="UP000032180">
    <property type="component" value="Chromosome 8"/>
</dbReference>
<evidence type="ECO:0000313" key="3">
    <source>
        <dbReference type="Proteomes" id="UP000032180"/>
    </source>
</evidence>
<reference evidence="3" key="2">
    <citation type="submission" date="2013-12" db="EMBL/GenBank/DDBJ databases">
        <authorList>
            <person name="Yu Y."/>
            <person name="Lee S."/>
            <person name="de Baynast K."/>
            <person name="Wissotski M."/>
            <person name="Liu L."/>
            <person name="Talag J."/>
            <person name="Goicoechea J."/>
            <person name="Angelova A."/>
            <person name="Jetty R."/>
            <person name="Kudrna D."/>
            <person name="Golser W."/>
            <person name="Rivera L."/>
            <person name="Zhang J."/>
            <person name="Wing R."/>
        </authorList>
    </citation>
    <scope>NUCLEOTIDE SEQUENCE</scope>
</reference>
<dbReference type="HOGENOM" id="CLU_2362775_0_0_1"/>
<reference evidence="2 3" key="1">
    <citation type="submission" date="2012-08" db="EMBL/GenBank/DDBJ databases">
        <title>Oryza genome evolution.</title>
        <authorList>
            <person name="Wing R.A."/>
        </authorList>
    </citation>
    <scope>NUCLEOTIDE SEQUENCE</scope>
</reference>